<dbReference type="EMBL" id="JARDXE010000014">
    <property type="protein sequence ID" value="MDE8647514.1"/>
    <property type="molecule type" value="Genomic_DNA"/>
</dbReference>
<dbReference type="RefSeq" id="WP_275232089.1">
    <property type="nucleotide sequence ID" value="NZ_JARDXE010000014.1"/>
</dbReference>
<accession>A0AAW6LLW3</accession>
<dbReference type="Proteomes" id="UP001217325">
    <property type="component" value="Unassembled WGS sequence"/>
</dbReference>
<gene>
    <name evidence="1" type="ORF">PXH69_21305</name>
</gene>
<proteinExistence type="predicted"/>
<evidence type="ECO:0000313" key="1">
    <source>
        <dbReference type="EMBL" id="MDE8647514.1"/>
    </source>
</evidence>
<sequence length="166" mass="18002">MSTVDKRRQTALPQPSKGLGRVREGWTPCAYDVPLFDLNHASFADACYAKSLCLGRNGGPACPMLARCNSEIEADKPRDQIKGGRIFSSRGAELKNDRALLGYLNRVEAQRTLHGDPDADPLELVQADVADSAAEEQLSADRETLRSLEREVATASGVQFTLDLGA</sequence>
<name>A0AAW6LLW3_RHOSG</name>
<reference evidence="1" key="1">
    <citation type="submission" date="2023-02" db="EMBL/GenBank/DDBJ databases">
        <title>A novel hydrolase synthesized by Rhodococcus erythropolis HQ is responsible for the detoxification of Zearalenone.</title>
        <authorList>
            <person name="Hu J."/>
            <person name="Xu J."/>
        </authorList>
    </citation>
    <scope>NUCLEOTIDE SEQUENCE</scope>
    <source>
        <strain evidence="1">HQ</strain>
    </source>
</reference>
<comment type="caution">
    <text evidence="1">The sequence shown here is derived from an EMBL/GenBank/DDBJ whole genome shotgun (WGS) entry which is preliminary data.</text>
</comment>
<evidence type="ECO:0000313" key="2">
    <source>
        <dbReference type="Proteomes" id="UP001217325"/>
    </source>
</evidence>
<protein>
    <submittedName>
        <fullName evidence="1">Uncharacterized protein</fullName>
    </submittedName>
</protein>
<dbReference type="AlphaFoldDB" id="A0AAW6LLW3"/>
<organism evidence="1 2">
    <name type="scientific">Rhodococcus qingshengii</name>
    <dbReference type="NCBI Taxonomy" id="334542"/>
    <lineage>
        <taxon>Bacteria</taxon>
        <taxon>Bacillati</taxon>
        <taxon>Actinomycetota</taxon>
        <taxon>Actinomycetes</taxon>
        <taxon>Mycobacteriales</taxon>
        <taxon>Nocardiaceae</taxon>
        <taxon>Rhodococcus</taxon>
        <taxon>Rhodococcus erythropolis group</taxon>
    </lineage>
</organism>